<keyword evidence="2" id="KW-1185">Reference proteome</keyword>
<evidence type="ECO:0000313" key="2">
    <source>
        <dbReference type="Proteomes" id="UP001179280"/>
    </source>
</evidence>
<accession>A0ABS2SWI2</accession>
<protein>
    <submittedName>
        <fullName evidence="1">Uncharacterized protein</fullName>
    </submittedName>
</protein>
<sequence>MAELKVTKNVAYVGPAPFEYSNDRFQRDLAKTDYG</sequence>
<dbReference type="EMBL" id="JAFBCV010000010">
    <property type="protein sequence ID" value="MBM7839898.1"/>
    <property type="molecule type" value="Genomic_DNA"/>
</dbReference>
<gene>
    <name evidence="1" type="ORF">JOC54_003178</name>
</gene>
<comment type="caution">
    <text evidence="1">The sequence shown here is derived from an EMBL/GenBank/DDBJ whole genome shotgun (WGS) entry which is preliminary data.</text>
</comment>
<dbReference type="Proteomes" id="UP001179280">
    <property type="component" value="Unassembled WGS sequence"/>
</dbReference>
<proteinExistence type="predicted"/>
<evidence type="ECO:0000313" key="1">
    <source>
        <dbReference type="EMBL" id="MBM7839898.1"/>
    </source>
</evidence>
<name>A0ABS2SWI2_9BACI</name>
<reference evidence="1" key="1">
    <citation type="submission" date="2021-01" db="EMBL/GenBank/DDBJ databases">
        <title>Genomic Encyclopedia of Type Strains, Phase IV (KMG-IV): sequencing the most valuable type-strain genomes for metagenomic binning, comparative biology and taxonomic classification.</title>
        <authorList>
            <person name="Goeker M."/>
        </authorList>
    </citation>
    <scope>NUCLEOTIDE SEQUENCE</scope>
    <source>
        <strain evidence="1">DSM 21943</strain>
    </source>
</reference>
<organism evidence="1 2">
    <name type="scientific">Shouchella xiaoxiensis</name>
    <dbReference type="NCBI Taxonomy" id="766895"/>
    <lineage>
        <taxon>Bacteria</taxon>
        <taxon>Bacillati</taxon>
        <taxon>Bacillota</taxon>
        <taxon>Bacilli</taxon>
        <taxon>Bacillales</taxon>
        <taxon>Bacillaceae</taxon>
        <taxon>Shouchella</taxon>
    </lineage>
</organism>